<dbReference type="Proteomes" id="UP000837803">
    <property type="component" value="Unassembled WGS sequence"/>
</dbReference>
<evidence type="ECO:0000256" key="1">
    <source>
        <dbReference type="SAM" id="MobiDB-lite"/>
    </source>
</evidence>
<reference evidence="2" key="1">
    <citation type="submission" date="2021-12" db="EMBL/GenBank/DDBJ databases">
        <authorList>
            <person name="Rodrigo-Torres L."/>
            <person name="Arahal R. D."/>
            <person name="Lucena T."/>
        </authorList>
    </citation>
    <scope>NUCLEOTIDE SEQUENCE</scope>
    <source>
        <strain evidence="2">CECT 8419</strain>
    </source>
</reference>
<dbReference type="RefSeq" id="WP_238749714.1">
    <property type="nucleotide sequence ID" value="NZ_CAKLPZ010000001.1"/>
</dbReference>
<name>A0ABN8EZZ3_9BACT</name>
<proteinExistence type="predicted"/>
<evidence type="ECO:0000313" key="3">
    <source>
        <dbReference type="Proteomes" id="UP000837803"/>
    </source>
</evidence>
<keyword evidence="3" id="KW-1185">Reference proteome</keyword>
<dbReference type="EMBL" id="CAKLPZ010000001">
    <property type="protein sequence ID" value="CAH0999534.1"/>
    <property type="molecule type" value="Genomic_DNA"/>
</dbReference>
<evidence type="ECO:0000313" key="2">
    <source>
        <dbReference type="EMBL" id="CAH0999534.1"/>
    </source>
</evidence>
<gene>
    <name evidence="2" type="ORF">LEM8419_00834</name>
</gene>
<evidence type="ECO:0008006" key="4">
    <source>
        <dbReference type="Google" id="ProtNLM"/>
    </source>
</evidence>
<sequence>MAANFRFRWWYLLALLPLLLYLVADWYVGRRIDRAIADANTDGNSLTVSDYDYGFFPIALTARGITFDQSRPALTAAGTLSLLEVSKLNLFSLLGSGPIQLARVHLSGLDAQASRQQVSEPKQDSSNFAIEVTDVSLDSVFLQLTDEPTGRQLALQRFALSVGPLAFPLQVAAVRKLQVAADSAQYFDPRDSLRASITDMTYATASGTISARGAQLQRGGATDLRLQDIRLSGINQSDLRDGITIDSLIVADLGGSAQVPGSSQPDQPTPADSPTPPGTSLELGHFAIRTIDVSVSGAFGQASLAGSVTATDMRYADSLAIGSVSLNGQTLTFDNGQQLAVSASDLSLQQGKIQLPLRPESLGPTQVRIPELTVRSGQQTITVAGLDYGSADGTLRGQEITVRGERISASIPDVRLIGIDRDGFVAGGPLSAAQAILTGADVTIRTADGGSYRISAPELTLTDLNTTDGFQTARAQLTDGSVRRRGSSGEEDLVARGIYLDQYGLRAPFKPAQLGPTKLRVAHLDIYGEEEPVDYTLDRIAYSSRQGTLTLDSINRRNQLSSAETFRQQLSKSWLTFAFDGLRASGIDHLALLQGEAITVDSLTARDVRVFVVEDVAMAPPSKKKYMPIEALRTIGPRIKLGTARLRSTDIAYGVIDTVLDPKTIHFGEGIILLEGLDTEVSTSDSIRLTFDATFERATPLHAEFALARDSSGRNFAMRGQLGQYDLSGINPLFEVAADAFINSGIIEGMQYRGALQDEVLTGSMDMLYRNLDVELVGGGAWFKNLLSGLVLKEENSRGEEFRQGSMYHEHSADRSFFNAYWKGLMSGMKSSAMADIALQKELD</sequence>
<accession>A0ABN8EZZ3</accession>
<feature type="region of interest" description="Disordered" evidence="1">
    <location>
        <begin position="256"/>
        <end position="282"/>
    </location>
</feature>
<comment type="caution">
    <text evidence="2">The sequence shown here is derived from an EMBL/GenBank/DDBJ whole genome shotgun (WGS) entry which is preliminary data.</text>
</comment>
<organism evidence="2 3">
    <name type="scientific">Neolewinella maritima</name>
    <dbReference type="NCBI Taxonomy" id="1383882"/>
    <lineage>
        <taxon>Bacteria</taxon>
        <taxon>Pseudomonadati</taxon>
        <taxon>Bacteroidota</taxon>
        <taxon>Saprospiria</taxon>
        <taxon>Saprospirales</taxon>
        <taxon>Lewinellaceae</taxon>
        <taxon>Neolewinella</taxon>
    </lineage>
</organism>
<feature type="compositionally biased region" description="Pro residues" evidence="1">
    <location>
        <begin position="267"/>
        <end position="277"/>
    </location>
</feature>
<protein>
    <recommendedName>
        <fullName evidence="4">DUF748 domain-containing protein</fullName>
    </recommendedName>
</protein>